<name>A0A918NNH5_9ACTN</name>
<feature type="region of interest" description="Disordered" evidence="1">
    <location>
        <begin position="41"/>
        <end position="110"/>
    </location>
</feature>
<keyword evidence="3" id="KW-1185">Reference proteome</keyword>
<evidence type="ECO:0000313" key="3">
    <source>
        <dbReference type="Proteomes" id="UP000645555"/>
    </source>
</evidence>
<gene>
    <name evidence="2" type="ORF">GCM10010515_58460</name>
</gene>
<evidence type="ECO:0000256" key="1">
    <source>
        <dbReference type="SAM" id="MobiDB-lite"/>
    </source>
</evidence>
<comment type="caution">
    <text evidence="2">The sequence shown here is derived from an EMBL/GenBank/DDBJ whole genome shotgun (WGS) entry which is preliminary data.</text>
</comment>
<evidence type="ECO:0000313" key="2">
    <source>
        <dbReference type="EMBL" id="GGX83064.1"/>
    </source>
</evidence>
<proteinExistence type="predicted"/>
<protein>
    <recommendedName>
        <fullName evidence="4">HTH iclR-type domain-containing protein</fullName>
    </recommendedName>
</protein>
<sequence>MWSREPTGAAGPAPVVSVCAPVATRMSVERLNYFGAAVSLSNREHRQGRNEEPMSRQRKGRRHRKVDMTPRPVGPARSTRAAAPVTEPRAAAAEAPTVPPQQAGAGTDEALSRRVSESGMSRNAVRTWQELAGSGTAGRTAEELSAVVGYQPSTVVKHLKGLADQGLAELHEDVWRAVGAPGGGVVTAGP</sequence>
<dbReference type="InterPro" id="IPR036388">
    <property type="entry name" value="WH-like_DNA-bd_sf"/>
</dbReference>
<dbReference type="Gene3D" id="1.10.10.10">
    <property type="entry name" value="Winged helix-like DNA-binding domain superfamily/Winged helix DNA-binding domain"/>
    <property type="match status" value="1"/>
</dbReference>
<reference evidence="2" key="2">
    <citation type="submission" date="2020-09" db="EMBL/GenBank/DDBJ databases">
        <authorList>
            <person name="Sun Q."/>
            <person name="Ohkuma M."/>
        </authorList>
    </citation>
    <scope>NUCLEOTIDE SEQUENCE</scope>
    <source>
        <strain evidence="2">JCM 4956</strain>
    </source>
</reference>
<dbReference type="AlphaFoldDB" id="A0A918NNH5"/>
<accession>A0A918NNH5</accession>
<evidence type="ECO:0008006" key="4">
    <source>
        <dbReference type="Google" id="ProtNLM"/>
    </source>
</evidence>
<dbReference type="SUPFAM" id="SSF46785">
    <property type="entry name" value="Winged helix' DNA-binding domain"/>
    <property type="match status" value="1"/>
</dbReference>
<feature type="compositionally biased region" description="Basic residues" evidence="1">
    <location>
        <begin position="56"/>
        <end position="65"/>
    </location>
</feature>
<organism evidence="2 3">
    <name type="scientific">Streptomyces fructofermentans</name>
    <dbReference type="NCBI Taxonomy" id="152141"/>
    <lineage>
        <taxon>Bacteria</taxon>
        <taxon>Bacillati</taxon>
        <taxon>Actinomycetota</taxon>
        <taxon>Actinomycetes</taxon>
        <taxon>Kitasatosporales</taxon>
        <taxon>Streptomycetaceae</taxon>
        <taxon>Streptomyces</taxon>
    </lineage>
</organism>
<feature type="compositionally biased region" description="Basic and acidic residues" evidence="1">
    <location>
        <begin position="42"/>
        <end position="55"/>
    </location>
</feature>
<reference evidence="2" key="1">
    <citation type="journal article" date="2014" name="Int. J. Syst. Evol. Microbiol.">
        <title>Complete genome sequence of Corynebacterium casei LMG S-19264T (=DSM 44701T), isolated from a smear-ripened cheese.</title>
        <authorList>
            <consortium name="US DOE Joint Genome Institute (JGI-PGF)"/>
            <person name="Walter F."/>
            <person name="Albersmeier A."/>
            <person name="Kalinowski J."/>
            <person name="Ruckert C."/>
        </authorList>
    </citation>
    <scope>NUCLEOTIDE SEQUENCE</scope>
    <source>
        <strain evidence="2">JCM 4956</strain>
    </source>
</reference>
<feature type="compositionally biased region" description="Low complexity" evidence="1">
    <location>
        <begin position="80"/>
        <end position="103"/>
    </location>
</feature>
<dbReference type="InterPro" id="IPR036390">
    <property type="entry name" value="WH_DNA-bd_sf"/>
</dbReference>
<dbReference type="Proteomes" id="UP000645555">
    <property type="component" value="Unassembled WGS sequence"/>
</dbReference>
<dbReference type="EMBL" id="BMWD01000024">
    <property type="protein sequence ID" value="GGX83064.1"/>
    <property type="molecule type" value="Genomic_DNA"/>
</dbReference>